<feature type="transmembrane region" description="Helical" evidence="5">
    <location>
        <begin position="418"/>
        <end position="440"/>
    </location>
</feature>
<feature type="compositionally biased region" description="Pro residues" evidence="4">
    <location>
        <begin position="531"/>
        <end position="559"/>
    </location>
</feature>
<dbReference type="Gene3D" id="3.30.420.40">
    <property type="match status" value="2"/>
</dbReference>
<dbReference type="Pfam" id="PF00012">
    <property type="entry name" value="HSP70"/>
    <property type="match status" value="1"/>
</dbReference>
<evidence type="ECO:0000256" key="2">
    <source>
        <dbReference type="ARBA" id="ARBA00022840"/>
    </source>
</evidence>
<dbReference type="Gene3D" id="3.90.640.10">
    <property type="entry name" value="Actin, Chain A, domain 4"/>
    <property type="match status" value="1"/>
</dbReference>
<feature type="compositionally biased region" description="Low complexity" evidence="4">
    <location>
        <begin position="520"/>
        <end position="530"/>
    </location>
</feature>
<keyword evidence="7" id="KW-1185">Reference proteome</keyword>
<keyword evidence="2" id="KW-0067">ATP-binding</keyword>
<proteinExistence type="predicted"/>
<dbReference type="EMBL" id="OY726397">
    <property type="protein sequence ID" value="CAJ1501620.1"/>
    <property type="molecule type" value="Genomic_DNA"/>
</dbReference>
<feature type="compositionally biased region" description="Basic residues" evidence="4">
    <location>
        <begin position="576"/>
        <end position="588"/>
    </location>
</feature>
<dbReference type="InterPro" id="IPR043129">
    <property type="entry name" value="ATPase_NBD"/>
</dbReference>
<dbReference type="PANTHER" id="PTHR42749">
    <property type="entry name" value="CELL SHAPE-DETERMINING PROTEIN MREB"/>
    <property type="match status" value="1"/>
</dbReference>
<feature type="compositionally biased region" description="Low complexity" evidence="4">
    <location>
        <begin position="449"/>
        <end position="466"/>
    </location>
</feature>
<protein>
    <submittedName>
        <fullName evidence="6">Hsp70 family protein</fullName>
    </submittedName>
</protein>
<organism evidence="6 7">
    <name type="scientific">[Mycobacterium] burgundiense</name>
    <dbReference type="NCBI Taxonomy" id="3064286"/>
    <lineage>
        <taxon>Bacteria</taxon>
        <taxon>Bacillati</taxon>
        <taxon>Actinomycetota</taxon>
        <taxon>Actinomycetes</taxon>
        <taxon>Mycobacteriales</taxon>
        <taxon>Mycobacteriaceae</taxon>
        <taxon>Mycolicibacterium</taxon>
    </lineage>
</organism>
<dbReference type="RefSeq" id="WP_308482154.1">
    <property type="nucleotide sequence ID" value="NZ_OY726397.1"/>
</dbReference>
<keyword evidence="3" id="KW-0143">Chaperone</keyword>
<feature type="compositionally biased region" description="Basic residues" evidence="4">
    <location>
        <begin position="595"/>
        <end position="605"/>
    </location>
</feature>
<accession>A0ABM9LML5</accession>
<feature type="region of interest" description="Disordered" evidence="4">
    <location>
        <begin position="444"/>
        <end position="487"/>
    </location>
</feature>
<name>A0ABM9LML5_9MYCO</name>
<dbReference type="SUPFAM" id="SSF53067">
    <property type="entry name" value="Actin-like ATPase domain"/>
    <property type="match status" value="1"/>
</dbReference>
<reference evidence="6 7" key="1">
    <citation type="submission" date="2023-08" db="EMBL/GenBank/DDBJ databases">
        <authorList>
            <person name="Folkvardsen B D."/>
            <person name="Norman A."/>
        </authorList>
    </citation>
    <scope>NUCLEOTIDE SEQUENCE [LARGE SCALE GENOMIC DNA]</scope>
    <source>
        <strain evidence="6 7">Mu0053</strain>
    </source>
</reference>
<keyword evidence="5" id="KW-1133">Transmembrane helix</keyword>
<dbReference type="InterPro" id="IPR013126">
    <property type="entry name" value="Hsp_70_fam"/>
</dbReference>
<feature type="compositionally biased region" description="Pro residues" evidence="4">
    <location>
        <begin position="508"/>
        <end position="519"/>
    </location>
</feature>
<evidence type="ECO:0000313" key="7">
    <source>
        <dbReference type="Proteomes" id="UP001190465"/>
    </source>
</evidence>
<gene>
    <name evidence="6" type="ORF">MU0053_001973</name>
</gene>
<dbReference type="PANTHER" id="PTHR42749:SF1">
    <property type="entry name" value="CELL SHAPE-DETERMINING PROTEIN MREB"/>
    <property type="match status" value="1"/>
</dbReference>
<keyword evidence="5" id="KW-0472">Membrane</keyword>
<dbReference type="Proteomes" id="UP001190465">
    <property type="component" value="Chromosome"/>
</dbReference>
<feature type="region of interest" description="Disordered" evidence="4">
    <location>
        <begin position="500"/>
        <end position="605"/>
    </location>
</feature>
<sequence length="605" mass="62863">MRDGTRLAIGLSVGTTTLAAVTSDNAVRRAPTLAAGGGTITDFVDRVGDPVGILAADGSSHRAERVLAEALRQTAHEATRGGPLPELSAVTVPAHWRPSAVAALTGALARVPEWTGRPPTVLSDVAAATTALQHDPGLPTRGVIAVCDFGGSGTSITLVDAADGYRPIGATVRHPDFSGDMVDQALLTHVIDGLAGAGSVDLTSTSAIGSLWRLRTQCRIAKERLSAAAVTALPVELPEFRGDVRLTRIELDALLRAPLAELIDVLHDTLSRNGIHPVDLAAVASVGGAAAMAAVTTTLSEHLRVPVITSPRPGLIAATGSALRALRGPADDTATKMSAAMPNPGPVPAAPPVPSAEPTVLGALAWSQAPEAEPEALDGLELSEDAPLTGLSSARPAVQFEADDSAVDPPVRWYRRPLATMAASIVVLVGAVSAVGVVLVNDSGTVQVSDPTPSISTTPQPQLEPVAQPPAAAPAPVQQQPAARHRPVVATPAPVTRTQVVQRQAPQAPAPPPSEPPAPVTSTVTETVTPTPTPSPSTQEPPPSAPPPRPTRPPNPRRNPNPRRSPRRPYQTRPPRTPHPRRRPRRARIGCPPFRRSRPFPVCRR</sequence>
<evidence type="ECO:0000256" key="3">
    <source>
        <dbReference type="ARBA" id="ARBA00023186"/>
    </source>
</evidence>
<evidence type="ECO:0000313" key="6">
    <source>
        <dbReference type="EMBL" id="CAJ1501620.1"/>
    </source>
</evidence>
<keyword evidence="1" id="KW-0547">Nucleotide-binding</keyword>
<evidence type="ECO:0000256" key="1">
    <source>
        <dbReference type="ARBA" id="ARBA00022741"/>
    </source>
</evidence>
<evidence type="ECO:0000256" key="5">
    <source>
        <dbReference type="SAM" id="Phobius"/>
    </source>
</evidence>
<keyword evidence="5" id="KW-0812">Transmembrane</keyword>
<evidence type="ECO:0000256" key="4">
    <source>
        <dbReference type="SAM" id="MobiDB-lite"/>
    </source>
</evidence>